<feature type="region of interest" description="Disordered" evidence="1">
    <location>
        <begin position="1"/>
        <end position="33"/>
    </location>
</feature>
<evidence type="ECO:0000256" key="1">
    <source>
        <dbReference type="SAM" id="MobiDB-lite"/>
    </source>
</evidence>
<name>A0A5S9X4I3_ARATH</name>
<gene>
    <name evidence="2" type="ORF">C24_LOCUS9946</name>
</gene>
<reference evidence="2 3" key="1">
    <citation type="submission" date="2019-12" db="EMBL/GenBank/DDBJ databases">
        <authorList>
            <person name="Jiao W.-B."/>
            <person name="Schneeberger K."/>
        </authorList>
    </citation>
    <scope>NUCLEOTIDE SEQUENCE [LARGE SCALE GENOMIC DNA]</scope>
    <source>
        <strain evidence="3">cv. C24</strain>
    </source>
</reference>
<evidence type="ECO:0000313" key="3">
    <source>
        <dbReference type="Proteomes" id="UP000434276"/>
    </source>
</evidence>
<dbReference type="ExpressionAtlas" id="A0A5S9X4I3">
    <property type="expression patterns" value="baseline and differential"/>
</dbReference>
<dbReference type="AlphaFoldDB" id="A0A5S9X4I3"/>
<accession>A0A5S9X4I3</accession>
<dbReference type="OrthoDB" id="1076399at2759"/>
<feature type="compositionally biased region" description="Basic and acidic residues" evidence="1">
    <location>
        <begin position="10"/>
        <end position="32"/>
    </location>
</feature>
<proteinExistence type="predicted"/>
<evidence type="ECO:0000313" key="2">
    <source>
        <dbReference type="EMBL" id="CAA0375031.1"/>
    </source>
</evidence>
<organism evidence="2 3">
    <name type="scientific">Arabidopsis thaliana</name>
    <name type="common">Mouse-ear cress</name>
    <dbReference type="NCBI Taxonomy" id="3702"/>
    <lineage>
        <taxon>Eukaryota</taxon>
        <taxon>Viridiplantae</taxon>
        <taxon>Streptophyta</taxon>
        <taxon>Embryophyta</taxon>
        <taxon>Tracheophyta</taxon>
        <taxon>Spermatophyta</taxon>
        <taxon>Magnoliopsida</taxon>
        <taxon>eudicotyledons</taxon>
        <taxon>Gunneridae</taxon>
        <taxon>Pentapetalae</taxon>
        <taxon>rosids</taxon>
        <taxon>malvids</taxon>
        <taxon>Brassicales</taxon>
        <taxon>Brassicaceae</taxon>
        <taxon>Camelineae</taxon>
        <taxon>Arabidopsis</taxon>
    </lineage>
</organism>
<dbReference type="EMBL" id="CACSHJ010000088">
    <property type="protein sequence ID" value="CAA0375031.1"/>
    <property type="molecule type" value="Genomic_DNA"/>
</dbReference>
<dbReference type="Proteomes" id="UP000434276">
    <property type="component" value="Unassembled WGS sequence"/>
</dbReference>
<protein>
    <submittedName>
        <fullName evidence="2">Uncharacterized protein</fullName>
    </submittedName>
</protein>
<sequence>MSGKTSITSRPDEFQRQIDHKEMPRDHQIERHTHIHTTRYRGGSLVEEVIEKLERFKVRTVNILVGGEDDEQKK</sequence>